<proteinExistence type="predicted"/>
<keyword evidence="2" id="KW-1185">Reference proteome</keyword>
<comment type="caution">
    <text evidence="1">The sequence shown here is derived from an EMBL/GenBank/DDBJ whole genome shotgun (WGS) entry which is preliminary data.</text>
</comment>
<dbReference type="EMBL" id="JAYKXH010000001">
    <property type="protein sequence ID" value="KAK7177163.1"/>
    <property type="molecule type" value="Genomic_DNA"/>
</dbReference>
<dbReference type="AlphaFoldDB" id="A0AAN9DRE2"/>
<reference evidence="1 2" key="1">
    <citation type="submission" date="2024-02" db="EMBL/GenBank/DDBJ databases">
        <title>Chromosome-level genome assembly of the Eurasian Minnow (Phoxinus phoxinus).</title>
        <authorList>
            <person name="Oriowo T.O."/>
            <person name="Martin S."/>
            <person name="Stange M."/>
            <person name="Chrysostomakis Y."/>
            <person name="Brown T."/>
            <person name="Winkler S."/>
            <person name="Kukowka S."/>
            <person name="Myers E.W."/>
            <person name="Bohne A."/>
        </authorList>
    </citation>
    <scope>NUCLEOTIDE SEQUENCE [LARGE SCALE GENOMIC DNA]</scope>
    <source>
        <strain evidence="1">ZFMK-TIS-60720</strain>
        <tissue evidence="1">Whole Organism</tissue>
    </source>
</reference>
<gene>
    <name evidence="1" type="ORF">R3I93_001212</name>
</gene>
<evidence type="ECO:0000313" key="2">
    <source>
        <dbReference type="Proteomes" id="UP001364617"/>
    </source>
</evidence>
<protein>
    <submittedName>
        <fullName evidence="1">Uncharacterized protein</fullName>
    </submittedName>
</protein>
<organism evidence="1 2">
    <name type="scientific">Phoxinus phoxinus</name>
    <name type="common">Eurasian minnow</name>
    <dbReference type="NCBI Taxonomy" id="58324"/>
    <lineage>
        <taxon>Eukaryota</taxon>
        <taxon>Metazoa</taxon>
        <taxon>Chordata</taxon>
        <taxon>Craniata</taxon>
        <taxon>Vertebrata</taxon>
        <taxon>Euteleostomi</taxon>
        <taxon>Actinopterygii</taxon>
        <taxon>Neopterygii</taxon>
        <taxon>Teleostei</taxon>
        <taxon>Ostariophysi</taxon>
        <taxon>Cypriniformes</taxon>
        <taxon>Leuciscidae</taxon>
        <taxon>Phoxininae</taxon>
        <taxon>Phoxinus</taxon>
    </lineage>
</organism>
<accession>A0AAN9DRE2</accession>
<dbReference type="Proteomes" id="UP001364617">
    <property type="component" value="Unassembled WGS sequence"/>
</dbReference>
<name>A0AAN9DRE2_9TELE</name>
<sequence length="66" mass="7829">MKLIVQSLQPLLRLHFQMNGEREAEHEHHNHDFALFIVRRTLEVGLELQDEEKLKDHEDDGINCLV</sequence>
<evidence type="ECO:0000313" key="1">
    <source>
        <dbReference type="EMBL" id="KAK7177163.1"/>
    </source>
</evidence>